<evidence type="ECO:0000313" key="1">
    <source>
        <dbReference type="EMBL" id="CAB4018585.1"/>
    </source>
</evidence>
<gene>
    <name evidence="1" type="ORF">PACLA_8A070910</name>
</gene>
<accession>A0A7D9EWI6</accession>
<dbReference type="EMBL" id="CACRXK020010072">
    <property type="protein sequence ID" value="CAB4018585.1"/>
    <property type="molecule type" value="Genomic_DNA"/>
</dbReference>
<protein>
    <submittedName>
        <fullName evidence="1">Uncharacterized protein</fullName>
    </submittedName>
</protein>
<reference evidence="1" key="1">
    <citation type="submission" date="2020-04" db="EMBL/GenBank/DDBJ databases">
        <authorList>
            <person name="Alioto T."/>
            <person name="Alioto T."/>
            <person name="Gomez Garrido J."/>
        </authorList>
    </citation>
    <scope>NUCLEOTIDE SEQUENCE</scope>
    <source>
        <strain evidence="1">A484AB</strain>
    </source>
</reference>
<sequence>MLVAKTNQGIEKNISLKGMQRKCTLMMLLVGEIISKLKLELKVTRVREYSADRACIRNIKTDLIVRCGNPDGSAAILPVYVQQGETAVKPYKDSPKQYEYILQLIMK</sequence>
<dbReference type="AlphaFoldDB" id="A0A7D9EWI6"/>
<evidence type="ECO:0000313" key="2">
    <source>
        <dbReference type="Proteomes" id="UP001152795"/>
    </source>
</evidence>
<comment type="caution">
    <text evidence="1">The sequence shown here is derived from an EMBL/GenBank/DDBJ whole genome shotgun (WGS) entry which is preliminary data.</text>
</comment>
<name>A0A7D9EWI6_PARCT</name>
<feature type="non-terminal residue" evidence="1">
    <location>
        <position position="1"/>
    </location>
</feature>
<proteinExistence type="predicted"/>
<dbReference type="Proteomes" id="UP001152795">
    <property type="component" value="Unassembled WGS sequence"/>
</dbReference>
<organism evidence="1 2">
    <name type="scientific">Paramuricea clavata</name>
    <name type="common">Red gorgonian</name>
    <name type="synonym">Violescent sea-whip</name>
    <dbReference type="NCBI Taxonomy" id="317549"/>
    <lineage>
        <taxon>Eukaryota</taxon>
        <taxon>Metazoa</taxon>
        <taxon>Cnidaria</taxon>
        <taxon>Anthozoa</taxon>
        <taxon>Octocorallia</taxon>
        <taxon>Malacalcyonacea</taxon>
        <taxon>Plexauridae</taxon>
        <taxon>Paramuricea</taxon>
    </lineage>
</organism>
<keyword evidence="2" id="KW-1185">Reference proteome</keyword>